<dbReference type="AlphaFoldDB" id="A0AAD1VNX8"/>
<protein>
    <submittedName>
        <fullName evidence="1">Uncharacterized protein</fullName>
    </submittedName>
</protein>
<name>A0AAD1VNX8_PELCU</name>
<dbReference type="Proteomes" id="UP001295444">
    <property type="component" value="Chromosome 01"/>
</dbReference>
<proteinExistence type="predicted"/>
<gene>
    <name evidence="1" type="ORF">PECUL_23A028606</name>
</gene>
<evidence type="ECO:0000313" key="1">
    <source>
        <dbReference type="EMBL" id="CAH2223644.1"/>
    </source>
</evidence>
<evidence type="ECO:0000313" key="2">
    <source>
        <dbReference type="Proteomes" id="UP001295444"/>
    </source>
</evidence>
<accession>A0AAD1VNX8</accession>
<reference evidence="1" key="1">
    <citation type="submission" date="2022-03" db="EMBL/GenBank/DDBJ databases">
        <authorList>
            <person name="Alioto T."/>
            <person name="Alioto T."/>
            <person name="Gomez Garrido J."/>
        </authorList>
    </citation>
    <scope>NUCLEOTIDE SEQUENCE</scope>
</reference>
<organism evidence="1 2">
    <name type="scientific">Pelobates cultripes</name>
    <name type="common">Western spadefoot toad</name>
    <dbReference type="NCBI Taxonomy" id="61616"/>
    <lineage>
        <taxon>Eukaryota</taxon>
        <taxon>Metazoa</taxon>
        <taxon>Chordata</taxon>
        <taxon>Craniata</taxon>
        <taxon>Vertebrata</taxon>
        <taxon>Euteleostomi</taxon>
        <taxon>Amphibia</taxon>
        <taxon>Batrachia</taxon>
        <taxon>Anura</taxon>
        <taxon>Pelobatoidea</taxon>
        <taxon>Pelobatidae</taxon>
        <taxon>Pelobates</taxon>
    </lineage>
</organism>
<dbReference type="EMBL" id="OW240912">
    <property type="protein sequence ID" value="CAH2223644.1"/>
    <property type="molecule type" value="Genomic_DNA"/>
</dbReference>
<keyword evidence="2" id="KW-1185">Reference proteome</keyword>
<sequence>MQSQKDLGMASNDTTVGANRHQGEYAQKSCYIDEEASEIVQSDRERPFIDDVVATQQRADHRAKSHCRRLYARLLAVPCLAVTQLSSTRRFAVYLKSAFFQSHFCQ</sequence>